<dbReference type="RefSeq" id="WP_008885086.1">
    <property type="nucleotide sequence ID" value="NZ_FNAV01000011.1"/>
</dbReference>
<dbReference type="STRING" id="282683.SAMN04488105_11111"/>
<keyword evidence="2" id="KW-1185">Reference proteome</keyword>
<evidence type="ECO:0000313" key="2">
    <source>
        <dbReference type="Proteomes" id="UP000198994"/>
    </source>
</evidence>
<organism evidence="1 2">
    <name type="scientific">Salipiger thiooxidans</name>
    <dbReference type="NCBI Taxonomy" id="282683"/>
    <lineage>
        <taxon>Bacteria</taxon>
        <taxon>Pseudomonadati</taxon>
        <taxon>Pseudomonadota</taxon>
        <taxon>Alphaproteobacteria</taxon>
        <taxon>Rhodobacterales</taxon>
        <taxon>Roseobacteraceae</taxon>
        <taxon>Salipiger</taxon>
    </lineage>
</organism>
<protein>
    <submittedName>
        <fullName evidence="1">Uncharacterized protein</fullName>
    </submittedName>
</protein>
<dbReference type="AlphaFoldDB" id="A0A1G7HJY9"/>
<dbReference type="EMBL" id="FNAV01000011">
    <property type="protein sequence ID" value="SDF00693.1"/>
    <property type="molecule type" value="Genomic_DNA"/>
</dbReference>
<accession>A0A1G7HJY9</accession>
<sequence>MAMERSHAVTEGPRRDDKDLVSMVFGGLWPVEISVEALLDRLEAREAAR</sequence>
<proteinExistence type="predicted"/>
<reference evidence="2" key="1">
    <citation type="submission" date="2016-10" db="EMBL/GenBank/DDBJ databases">
        <authorList>
            <person name="Varghese N."/>
            <person name="Submissions S."/>
        </authorList>
    </citation>
    <scope>NUCLEOTIDE SEQUENCE [LARGE SCALE GENOMIC DNA]</scope>
    <source>
        <strain evidence="2">DSM 10146</strain>
    </source>
</reference>
<name>A0A1G7HJY9_9RHOB</name>
<gene>
    <name evidence="1" type="ORF">SAMN04488105_11111</name>
</gene>
<dbReference type="Proteomes" id="UP000198994">
    <property type="component" value="Unassembled WGS sequence"/>
</dbReference>
<evidence type="ECO:0000313" key="1">
    <source>
        <dbReference type="EMBL" id="SDF00693.1"/>
    </source>
</evidence>